<dbReference type="Proteomes" id="UP000095283">
    <property type="component" value="Unplaced"/>
</dbReference>
<evidence type="ECO:0000313" key="3">
    <source>
        <dbReference type="WBParaSite" id="Hba_07562"/>
    </source>
</evidence>
<sequence length="103" mass="11602">MESPPGHGEAPILPSLPDFASPTPQGHHITSGKRVTIDSSLSALMLLKICQNIIFLLFSNEQILRDFMALSCLWQLSKIYKCKCTHLVKLKIPTNIRIFVVIW</sequence>
<feature type="region of interest" description="Disordered" evidence="1">
    <location>
        <begin position="1"/>
        <end position="31"/>
    </location>
</feature>
<name>A0A1I7WQX6_HETBA</name>
<dbReference type="WBParaSite" id="Hba_07562">
    <property type="protein sequence ID" value="Hba_07562"/>
    <property type="gene ID" value="Hba_07562"/>
</dbReference>
<keyword evidence="2" id="KW-1185">Reference proteome</keyword>
<protein>
    <submittedName>
        <fullName evidence="3">Ovule protein</fullName>
    </submittedName>
</protein>
<accession>A0A1I7WQX6</accession>
<organism evidence="2 3">
    <name type="scientific">Heterorhabditis bacteriophora</name>
    <name type="common">Entomopathogenic nematode worm</name>
    <dbReference type="NCBI Taxonomy" id="37862"/>
    <lineage>
        <taxon>Eukaryota</taxon>
        <taxon>Metazoa</taxon>
        <taxon>Ecdysozoa</taxon>
        <taxon>Nematoda</taxon>
        <taxon>Chromadorea</taxon>
        <taxon>Rhabditida</taxon>
        <taxon>Rhabditina</taxon>
        <taxon>Rhabditomorpha</taxon>
        <taxon>Strongyloidea</taxon>
        <taxon>Heterorhabditidae</taxon>
        <taxon>Heterorhabditis</taxon>
    </lineage>
</organism>
<reference evidence="3" key="1">
    <citation type="submission" date="2016-11" db="UniProtKB">
        <authorList>
            <consortium name="WormBaseParasite"/>
        </authorList>
    </citation>
    <scope>IDENTIFICATION</scope>
</reference>
<evidence type="ECO:0000313" key="2">
    <source>
        <dbReference type="Proteomes" id="UP000095283"/>
    </source>
</evidence>
<proteinExistence type="predicted"/>
<evidence type="ECO:0000256" key="1">
    <source>
        <dbReference type="SAM" id="MobiDB-lite"/>
    </source>
</evidence>
<dbReference type="AlphaFoldDB" id="A0A1I7WQX6"/>